<dbReference type="GO" id="GO:0004843">
    <property type="term" value="F:cysteine-type deubiquitinase activity"/>
    <property type="evidence" value="ECO:0007669"/>
    <property type="project" value="UniProtKB-EC"/>
</dbReference>
<dbReference type="Gene3D" id="3.90.70.10">
    <property type="entry name" value="Cysteine proteinases"/>
    <property type="match status" value="1"/>
</dbReference>
<sequence>MKLEGPHMYELFSIIVHSGTPINGHYYACIRDFRSGNWLSFNDHIVTPITHDKITETYGNGISTANAYVVTYRQIDRERNALPIESSQFPPHIKELLSEENTKAEQPVKFDPENHSSIAGSFWGSTCKTHDNLSLQYPLNDIEHECISDNYVDLLPPSIAMKLYSENDCSTDEMQSHEKVEKWLIIVILYIQSLIRVPLRKSNCQKTNFL</sequence>
<proteinExistence type="predicted"/>
<evidence type="ECO:0000256" key="1">
    <source>
        <dbReference type="ARBA" id="ARBA00000707"/>
    </source>
</evidence>
<dbReference type="GO" id="GO:0070628">
    <property type="term" value="F:proteasome binding"/>
    <property type="evidence" value="ECO:0007669"/>
    <property type="project" value="TreeGrafter"/>
</dbReference>
<evidence type="ECO:0000256" key="6">
    <source>
        <dbReference type="ARBA" id="ARBA00022807"/>
    </source>
</evidence>
<dbReference type="PROSITE" id="PS50235">
    <property type="entry name" value="USP_3"/>
    <property type="match status" value="1"/>
</dbReference>
<dbReference type="InterPro" id="IPR038765">
    <property type="entry name" value="Papain-like_cys_pep_sf"/>
</dbReference>
<dbReference type="PROSITE" id="PS00973">
    <property type="entry name" value="USP_2"/>
    <property type="match status" value="1"/>
</dbReference>
<dbReference type="SUPFAM" id="SSF54001">
    <property type="entry name" value="Cysteine proteinases"/>
    <property type="match status" value="1"/>
</dbReference>
<dbReference type="InParanoid" id="A0A7M7M2H2"/>
<dbReference type="OrthoDB" id="289038at2759"/>
<evidence type="ECO:0000313" key="9">
    <source>
        <dbReference type="Proteomes" id="UP000002358"/>
    </source>
</evidence>
<dbReference type="EnsemblMetazoa" id="XM_016987902">
    <property type="protein sequence ID" value="XP_016843391"/>
    <property type="gene ID" value="LOC107981658"/>
</dbReference>
<dbReference type="Proteomes" id="UP000002358">
    <property type="component" value="Unassembled WGS sequence"/>
</dbReference>
<evidence type="ECO:0000259" key="7">
    <source>
        <dbReference type="PROSITE" id="PS50235"/>
    </source>
</evidence>
<reference evidence="8" key="1">
    <citation type="submission" date="2021-01" db="UniProtKB">
        <authorList>
            <consortium name="EnsemblMetazoa"/>
        </authorList>
    </citation>
    <scope>IDENTIFICATION</scope>
</reference>
<dbReference type="GO" id="GO:0061136">
    <property type="term" value="P:regulation of proteasomal protein catabolic process"/>
    <property type="evidence" value="ECO:0007669"/>
    <property type="project" value="TreeGrafter"/>
</dbReference>
<dbReference type="InterPro" id="IPR018200">
    <property type="entry name" value="USP_CS"/>
</dbReference>
<organism evidence="8 9">
    <name type="scientific">Nasonia vitripennis</name>
    <name type="common">Parasitic wasp</name>
    <dbReference type="NCBI Taxonomy" id="7425"/>
    <lineage>
        <taxon>Eukaryota</taxon>
        <taxon>Metazoa</taxon>
        <taxon>Ecdysozoa</taxon>
        <taxon>Arthropoda</taxon>
        <taxon>Hexapoda</taxon>
        <taxon>Insecta</taxon>
        <taxon>Pterygota</taxon>
        <taxon>Neoptera</taxon>
        <taxon>Endopterygota</taxon>
        <taxon>Hymenoptera</taxon>
        <taxon>Apocrita</taxon>
        <taxon>Proctotrupomorpha</taxon>
        <taxon>Chalcidoidea</taxon>
        <taxon>Pteromalidae</taxon>
        <taxon>Pteromalinae</taxon>
        <taxon>Nasonia</taxon>
    </lineage>
</organism>
<dbReference type="GO" id="GO:0043161">
    <property type="term" value="P:proteasome-mediated ubiquitin-dependent protein catabolic process"/>
    <property type="evidence" value="ECO:0007669"/>
    <property type="project" value="InterPro"/>
</dbReference>
<dbReference type="InterPro" id="IPR028889">
    <property type="entry name" value="USP"/>
</dbReference>
<dbReference type="PANTHER" id="PTHR43982">
    <property type="entry name" value="UBIQUITIN CARBOXYL-TERMINAL HYDROLASE"/>
    <property type="match status" value="1"/>
</dbReference>
<evidence type="ECO:0000313" key="8">
    <source>
        <dbReference type="EnsemblMetazoa" id="XP_016843391"/>
    </source>
</evidence>
<dbReference type="AlphaFoldDB" id="A0A7M7M2H2"/>
<dbReference type="Pfam" id="PF00443">
    <property type="entry name" value="UCH"/>
    <property type="match status" value="1"/>
</dbReference>
<dbReference type="RefSeq" id="XP_016843391.2">
    <property type="nucleotide sequence ID" value="XM_016987902.2"/>
</dbReference>
<dbReference type="InterPro" id="IPR044635">
    <property type="entry name" value="UBP14-like"/>
</dbReference>
<evidence type="ECO:0000256" key="4">
    <source>
        <dbReference type="ARBA" id="ARBA00022786"/>
    </source>
</evidence>
<keyword evidence="6" id="KW-0788">Thiol protease</keyword>
<evidence type="ECO:0000256" key="3">
    <source>
        <dbReference type="ARBA" id="ARBA00022670"/>
    </source>
</evidence>
<keyword evidence="9" id="KW-1185">Reference proteome</keyword>
<evidence type="ECO:0000256" key="2">
    <source>
        <dbReference type="ARBA" id="ARBA00012759"/>
    </source>
</evidence>
<feature type="domain" description="USP" evidence="7">
    <location>
        <begin position="1"/>
        <end position="75"/>
    </location>
</feature>
<dbReference type="PANTHER" id="PTHR43982:SF1">
    <property type="entry name" value="UBIQUITIN CARBOXYL-TERMINAL HYDROLASE 14"/>
    <property type="match status" value="1"/>
</dbReference>
<dbReference type="KEGG" id="nvi:107981658"/>
<keyword evidence="3" id="KW-0645">Protease</keyword>
<name>A0A7M7M2H2_NASVI</name>
<dbReference type="GO" id="GO:0016579">
    <property type="term" value="P:protein deubiquitination"/>
    <property type="evidence" value="ECO:0007669"/>
    <property type="project" value="InterPro"/>
</dbReference>
<dbReference type="InterPro" id="IPR001394">
    <property type="entry name" value="Peptidase_C19_UCH"/>
</dbReference>
<protein>
    <recommendedName>
        <fullName evidence="2">ubiquitinyl hydrolase 1</fullName>
        <ecNumber evidence="2">3.4.19.12</ecNumber>
    </recommendedName>
</protein>
<dbReference type="EC" id="3.4.19.12" evidence="2"/>
<dbReference type="GeneID" id="107981658"/>
<comment type="catalytic activity">
    <reaction evidence="1">
        <text>Thiol-dependent hydrolysis of ester, thioester, amide, peptide and isopeptide bonds formed by the C-terminal Gly of ubiquitin (a 76-residue protein attached to proteins as an intracellular targeting signal).</text>
        <dbReference type="EC" id="3.4.19.12"/>
    </reaction>
</comment>
<evidence type="ECO:0000256" key="5">
    <source>
        <dbReference type="ARBA" id="ARBA00022801"/>
    </source>
</evidence>
<keyword evidence="4" id="KW-0833">Ubl conjugation pathway</keyword>
<accession>A0A7M7M2H2</accession>
<keyword evidence="5" id="KW-0378">Hydrolase</keyword>